<dbReference type="Pfam" id="PF02518">
    <property type="entry name" value="HATPase_c"/>
    <property type="match status" value="1"/>
</dbReference>
<protein>
    <recommendedName>
        <fullName evidence="2">histidine kinase</fullName>
        <ecNumber evidence="2">2.7.13.3</ecNumber>
    </recommendedName>
</protein>
<dbReference type="InterPro" id="IPR003594">
    <property type="entry name" value="HATPase_dom"/>
</dbReference>
<gene>
    <name evidence="9" type="ORF">A6A05_10575</name>
</gene>
<keyword evidence="6" id="KW-0812">Transmembrane</keyword>
<evidence type="ECO:0000259" key="8">
    <source>
        <dbReference type="PROSITE" id="PS50112"/>
    </source>
</evidence>
<dbReference type="SMART" id="SM00091">
    <property type="entry name" value="PAS"/>
    <property type="match status" value="1"/>
</dbReference>
<dbReference type="InterPro" id="IPR005467">
    <property type="entry name" value="His_kinase_dom"/>
</dbReference>
<keyword evidence="4" id="KW-0808">Transferase</keyword>
<proteinExistence type="predicted"/>
<keyword evidence="6" id="KW-1133">Transmembrane helix</keyword>
<dbReference type="PROSITE" id="PS50109">
    <property type="entry name" value="HIS_KIN"/>
    <property type="match status" value="1"/>
</dbReference>
<dbReference type="InterPro" id="IPR003661">
    <property type="entry name" value="HisK_dim/P_dom"/>
</dbReference>
<dbReference type="Gene3D" id="3.30.565.10">
    <property type="entry name" value="Histidine kinase-like ATPase, C-terminal domain"/>
    <property type="match status" value="1"/>
</dbReference>
<sequence length="694" mass="76819">MVEQQRKDRSDLVGSRAVIALGAILVAAVLVITSYEIWRQRTVVLSSSAAGLESLALTLAEQTERNIENVEKVIDSVIDSLAEGGGIDHAGSADMHRELRERAVGVPQINGIALADSSGRVLNTLTQWPAPQFNIGDRGYFQFHRDHTDKAMHIGPPVIARNSDREVITLSKRISGPDGSFKGIVTVIVLPRYFQDAYARVLPANNSALALFRTDGILLARAPEAPGAKLGKSYAHLPDFQPDAPLSGLVRAPSPMDGQMRMVAFHTLARYPLKLNLSLDEGQLLASWRGNTLRLAAFGVTATILLTSMVFLLVRHMRGEEESVRQLRDSENRLRLAQFTLDHAADMVFWATMDGRVIYANRAACERTGVTVEEALTLTVAELDPAFSPEMWQGHLATLRQDGTVRYEAVHRPRKGRPFPVDVVITTVMWEGQESLCAFVRDITDRKQAEAALAEQAISLEASNAELEQFAYVASHDLREPLRMVNSFVTMLSKRYGDKLDDEARDYIAFAQDGAVRMDRLILDLLEYSRVGSLDRPLSPTPLGQCIDLACRNLLLAIDESGAAIDRGTDFPMVMANEEELVRLLVNLIANALKYRAPDRAPRITISSERRDDDILVTIADNGIGIAPEYFERIFRIFQRLHGRDRYEGTGIGLAICKKIVERHGGRIWVESVPDQGSSFHFTLKPTPTPSPGP</sequence>
<comment type="caution">
    <text evidence="9">The sequence shown here is derived from an EMBL/GenBank/DDBJ whole genome shotgun (WGS) entry which is preliminary data.</text>
</comment>
<dbReference type="GO" id="GO:0000155">
    <property type="term" value="F:phosphorelay sensor kinase activity"/>
    <property type="evidence" value="ECO:0007669"/>
    <property type="project" value="InterPro"/>
</dbReference>
<feature type="domain" description="PAS" evidence="8">
    <location>
        <begin position="341"/>
        <end position="376"/>
    </location>
</feature>
<evidence type="ECO:0000256" key="2">
    <source>
        <dbReference type="ARBA" id="ARBA00012438"/>
    </source>
</evidence>
<dbReference type="SUPFAM" id="SSF47384">
    <property type="entry name" value="Homodimeric domain of signal transducing histidine kinase"/>
    <property type="match status" value="1"/>
</dbReference>
<feature type="domain" description="Histidine kinase" evidence="7">
    <location>
        <begin position="473"/>
        <end position="688"/>
    </location>
</feature>
<dbReference type="PANTHER" id="PTHR43304">
    <property type="entry name" value="PHYTOCHROME-LIKE PROTEIN CPH1"/>
    <property type="match status" value="1"/>
</dbReference>
<reference evidence="9 10" key="1">
    <citation type="submission" date="2016-04" db="EMBL/GenBank/DDBJ databases">
        <title>Draft genome sequence of freshwater magnetotactic bacteria Magnetospirillum marisnigri SP-1 and Magnetospirillum moscoviense BB-1.</title>
        <authorList>
            <person name="Koziaeva V."/>
            <person name="Dziuba M.V."/>
            <person name="Ivanov T.M."/>
            <person name="Kuznetsov B."/>
            <person name="Grouzdev D.S."/>
        </authorList>
    </citation>
    <scope>NUCLEOTIDE SEQUENCE [LARGE SCALE GENOMIC DNA]</scope>
    <source>
        <strain evidence="9 10">BB-1</strain>
    </source>
</reference>
<dbReference type="AlphaFoldDB" id="A0A178MUX5"/>
<comment type="catalytic activity">
    <reaction evidence="1">
        <text>ATP + protein L-histidine = ADP + protein N-phospho-L-histidine.</text>
        <dbReference type="EC" id="2.7.13.3"/>
    </reaction>
</comment>
<dbReference type="CDD" id="cd12915">
    <property type="entry name" value="PDC2_DGC_like"/>
    <property type="match status" value="1"/>
</dbReference>
<dbReference type="InterPro" id="IPR054327">
    <property type="entry name" value="His-kinase-like_sensor"/>
</dbReference>
<evidence type="ECO:0000313" key="9">
    <source>
        <dbReference type="EMBL" id="OAN52809.1"/>
    </source>
</evidence>
<dbReference type="InterPro" id="IPR000014">
    <property type="entry name" value="PAS"/>
</dbReference>
<keyword evidence="10" id="KW-1185">Reference proteome</keyword>
<dbReference type="NCBIfam" id="TIGR00229">
    <property type="entry name" value="sensory_box"/>
    <property type="match status" value="1"/>
</dbReference>
<dbReference type="CDD" id="cd12914">
    <property type="entry name" value="PDC1_DGC_like"/>
    <property type="match status" value="1"/>
</dbReference>
<dbReference type="SMART" id="SM00387">
    <property type="entry name" value="HATPase_c"/>
    <property type="match status" value="1"/>
</dbReference>
<feature type="transmembrane region" description="Helical" evidence="6">
    <location>
        <begin position="17"/>
        <end position="38"/>
    </location>
</feature>
<dbReference type="PANTHER" id="PTHR43304:SF1">
    <property type="entry name" value="PAC DOMAIN-CONTAINING PROTEIN"/>
    <property type="match status" value="1"/>
</dbReference>
<keyword evidence="3" id="KW-0597">Phosphoprotein</keyword>
<organism evidence="9 10">
    <name type="scientific">Magnetospirillum moscoviense</name>
    <dbReference type="NCBI Taxonomy" id="1437059"/>
    <lineage>
        <taxon>Bacteria</taxon>
        <taxon>Pseudomonadati</taxon>
        <taxon>Pseudomonadota</taxon>
        <taxon>Alphaproteobacteria</taxon>
        <taxon>Rhodospirillales</taxon>
        <taxon>Rhodospirillaceae</taxon>
        <taxon>Magnetospirillum</taxon>
    </lineage>
</organism>
<dbReference type="Proteomes" id="UP000078543">
    <property type="component" value="Unassembled WGS sequence"/>
</dbReference>
<dbReference type="EC" id="2.7.13.3" evidence="2"/>
<dbReference type="SMART" id="SM00388">
    <property type="entry name" value="HisKA"/>
    <property type="match status" value="1"/>
</dbReference>
<keyword evidence="6" id="KW-0472">Membrane</keyword>
<dbReference type="InterPro" id="IPR036097">
    <property type="entry name" value="HisK_dim/P_sf"/>
</dbReference>
<evidence type="ECO:0000256" key="4">
    <source>
        <dbReference type="ARBA" id="ARBA00022679"/>
    </source>
</evidence>
<dbReference type="Gene3D" id="3.30.450.20">
    <property type="entry name" value="PAS domain"/>
    <property type="match status" value="3"/>
</dbReference>
<dbReference type="SUPFAM" id="SSF55785">
    <property type="entry name" value="PYP-like sensor domain (PAS domain)"/>
    <property type="match status" value="1"/>
</dbReference>
<dbReference type="InterPro" id="IPR004358">
    <property type="entry name" value="Sig_transdc_His_kin-like_C"/>
</dbReference>
<evidence type="ECO:0000256" key="3">
    <source>
        <dbReference type="ARBA" id="ARBA00022553"/>
    </source>
</evidence>
<dbReference type="SUPFAM" id="SSF55874">
    <property type="entry name" value="ATPase domain of HSP90 chaperone/DNA topoisomerase II/histidine kinase"/>
    <property type="match status" value="1"/>
</dbReference>
<dbReference type="Pfam" id="PF22588">
    <property type="entry name" value="dCache_1_like"/>
    <property type="match status" value="1"/>
</dbReference>
<dbReference type="PRINTS" id="PR00344">
    <property type="entry name" value="BCTRLSENSOR"/>
</dbReference>
<evidence type="ECO:0000256" key="1">
    <source>
        <dbReference type="ARBA" id="ARBA00000085"/>
    </source>
</evidence>
<dbReference type="FunFam" id="3.30.565.10:FF:000006">
    <property type="entry name" value="Sensor histidine kinase WalK"/>
    <property type="match status" value="1"/>
</dbReference>
<dbReference type="InterPro" id="IPR052162">
    <property type="entry name" value="Sensor_kinase/Photoreceptor"/>
</dbReference>
<dbReference type="Pfam" id="PF00512">
    <property type="entry name" value="HisKA"/>
    <property type="match status" value="1"/>
</dbReference>
<dbReference type="EMBL" id="LWQU01000128">
    <property type="protein sequence ID" value="OAN52809.1"/>
    <property type="molecule type" value="Genomic_DNA"/>
</dbReference>
<evidence type="ECO:0000256" key="5">
    <source>
        <dbReference type="ARBA" id="ARBA00022777"/>
    </source>
</evidence>
<evidence type="ECO:0000313" key="10">
    <source>
        <dbReference type="Proteomes" id="UP000078543"/>
    </source>
</evidence>
<accession>A0A178MUX5</accession>
<dbReference type="STRING" id="1437059.A6A05_10575"/>
<evidence type="ECO:0000256" key="6">
    <source>
        <dbReference type="SAM" id="Phobius"/>
    </source>
</evidence>
<dbReference type="Gene3D" id="1.10.287.130">
    <property type="match status" value="1"/>
</dbReference>
<keyword evidence="5" id="KW-0418">Kinase</keyword>
<evidence type="ECO:0000259" key="7">
    <source>
        <dbReference type="PROSITE" id="PS50109"/>
    </source>
</evidence>
<dbReference type="InterPro" id="IPR035965">
    <property type="entry name" value="PAS-like_dom_sf"/>
</dbReference>
<dbReference type="CDD" id="cd00082">
    <property type="entry name" value="HisKA"/>
    <property type="match status" value="1"/>
</dbReference>
<dbReference type="InterPro" id="IPR036890">
    <property type="entry name" value="HATPase_C_sf"/>
</dbReference>
<dbReference type="Pfam" id="PF13426">
    <property type="entry name" value="PAS_9"/>
    <property type="match status" value="1"/>
</dbReference>
<name>A0A178MUX5_9PROT</name>
<dbReference type="CDD" id="cd00130">
    <property type="entry name" value="PAS"/>
    <property type="match status" value="1"/>
</dbReference>
<dbReference type="PROSITE" id="PS50112">
    <property type="entry name" value="PAS"/>
    <property type="match status" value="1"/>
</dbReference>